<comment type="caution">
    <text evidence="1">The sequence shown here is derived from an EMBL/GenBank/DDBJ whole genome shotgun (WGS) entry which is preliminary data.</text>
</comment>
<proteinExistence type="predicted"/>
<protein>
    <submittedName>
        <fullName evidence="1">Uncharacterized protein</fullName>
    </submittedName>
</protein>
<dbReference type="Proteomes" id="UP000193920">
    <property type="component" value="Unassembled WGS sequence"/>
</dbReference>
<dbReference type="EMBL" id="MCOG01000139">
    <property type="protein sequence ID" value="ORY38045.1"/>
    <property type="molecule type" value="Genomic_DNA"/>
</dbReference>
<reference evidence="1 2" key="1">
    <citation type="submission" date="2016-08" db="EMBL/GenBank/DDBJ databases">
        <title>A Parts List for Fungal Cellulosomes Revealed by Comparative Genomics.</title>
        <authorList>
            <consortium name="DOE Joint Genome Institute"/>
            <person name="Haitjema C.H."/>
            <person name="Gilmore S.P."/>
            <person name="Henske J.K."/>
            <person name="Solomon K.V."/>
            <person name="De Groot R."/>
            <person name="Kuo A."/>
            <person name="Mondo S.J."/>
            <person name="Salamov A.A."/>
            <person name="Labutti K."/>
            <person name="Zhao Z."/>
            <person name="Chiniquy J."/>
            <person name="Barry K."/>
            <person name="Brewer H.M."/>
            <person name="Purvine S.O."/>
            <person name="Wright A.T."/>
            <person name="Boxma B."/>
            <person name="Van Alen T."/>
            <person name="Hackstein J.H."/>
            <person name="Baker S.E."/>
            <person name="Grigoriev I.V."/>
            <person name="O'Malley M.A."/>
        </authorList>
    </citation>
    <scope>NUCLEOTIDE SEQUENCE [LARGE SCALE GENOMIC DNA]</scope>
    <source>
        <strain evidence="1 2">G1</strain>
    </source>
</reference>
<name>A0A1Y2BVC2_9FUNG</name>
<keyword evidence="2" id="KW-1185">Reference proteome</keyword>
<evidence type="ECO:0000313" key="1">
    <source>
        <dbReference type="EMBL" id="ORY38045.1"/>
    </source>
</evidence>
<accession>A0A1Y2BVC2</accession>
<organism evidence="1 2">
    <name type="scientific">Neocallimastix californiae</name>
    <dbReference type="NCBI Taxonomy" id="1754190"/>
    <lineage>
        <taxon>Eukaryota</taxon>
        <taxon>Fungi</taxon>
        <taxon>Fungi incertae sedis</taxon>
        <taxon>Chytridiomycota</taxon>
        <taxon>Chytridiomycota incertae sedis</taxon>
        <taxon>Neocallimastigomycetes</taxon>
        <taxon>Neocallimastigales</taxon>
        <taxon>Neocallimastigaceae</taxon>
        <taxon>Neocallimastix</taxon>
    </lineage>
</organism>
<dbReference type="AlphaFoldDB" id="A0A1Y2BVC2"/>
<sequence length="152" mass="17965">MNNSLNIEKDNFSISFRKEFEEIINYLSEIENFEITKFLNNLMIEIASTTTPKGFNDLGKKPHWIYTLKEKETNKEKGFYGLINIHFIETSKYDDKNYKEPPQTILSRKEINFIQNIIDDSNCSVETLANNLKNDKIILEDFCDKLNIKRQK</sequence>
<evidence type="ECO:0000313" key="2">
    <source>
        <dbReference type="Proteomes" id="UP000193920"/>
    </source>
</evidence>
<gene>
    <name evidence="1" type="ORF">LY90DRAFT_511052</name>
</gene>